<gene>
    <name evidence="3" type="ORF">SAMN05444580_106248</name>
</gene>
<dbReference type="PANTHER" id="PTHR35535">
    <property type="entry name" value="HEAT SHOCK PROTEIN HSLJ"/>
    <property type="match status" value="1"/>
</dbReference>
<evidence type="ECO:0000313" key="4">
    <source>
        <dbReference type="Proteomes" id="UP000199417"/>
    </source>
</evidence>
<feature type="signal peptide" evidence="1">
    <location>
        <begin position="1"/>
        <end position="26"/>
    </location>
</feature>
<evidence type="ECO:0000256" key="1">
    <source>
        <dbReference type="SAM" id="SignalP"/>
    </source>
</evidence>
<dbReference type="RefSeq" id="WP_072845071.1">
    <property type="nucleotide sequence ID" value="NZ_FNAB01000006.1"/>
</dbReference>
<name>A0A1G6XK20_9NOCA</name>
<dbReference type="Proteomes" id="UP000199417">
    <property type="component" value="Unassembled WGS sequence"/>
</dbReference>
<sequence length="261" mass="27007">MHISRAAGLALFTALTLTACSNSAVASDGPPNAELLGRTFVSTDVEGTTIPGGGPLTVAFPEPDRIAMHAGCNRATGSADLSGGTIDTGPLAMTMMACVGDAALSDQWMTGFFEENPRWSLDGNTLALRTDNATVTLLDKKVAQPDRPLTDTVWIVDTLITPTAITTSRALETAQPSLQIAADGAVTGFTGCNRMFGTAQVAGEKVTFGPLGVTRMACTPETAEIEQAVLTALSGETTATIDADRLRIMNAEGHGLGLHAQ</sequence>
<dbReference type="PANTHER" id="PTHR35535:SF1">
    <property type="entry name" value="HEAT SHOCK PROTEIN HSLJ"/>
    <property type="match status" value="1"/>
</dbReference>
<keyword evidence="4" id="KW-1185">Reference proteome</keyword>
<feature type="domain" description="DUF306" evidence="2">
    <location>
        <begin position="33"/>
        <end position="137"/>
    </location>
</feature>
<dbReference type="Pfam" id="PF03724">
    <property type="entry name" value="META"/>
    <property type="match status" value="2"/>
</dbReference>
<reference evidence="3 4" key="1">
    <citation type="submission" date="2016-10" db="EMBL/GenBank/DDBJ databases">
        <authorList>
            <person name="de Groot N.N."/>
        </authorList>
    </citation>
    <scope>NUCLEOTIDE SEQUENCE [LARGE SCALE GENOMIC DNA]</scope>
    <source>
        <strain evidence="3 4">JCM 11308</strain>
    </source>
</reference>
<dbReference type="InterPro" id="IPR038670">
    <property type="entry name" value="HslJ-like_sf"/>
</dbReference>
<organism evidence="3 4">
    <name type="scientific">Rhodococcus tukisamuensis</name>
    <dbReference type="NCBI Taxonomy" id="168276"/>
    <lineage>
        <taxon>Bacteria</taxon>
        <taxon>Bacillati</taxon>
        <taxon>Actinomycetota</taxon>
        <taxon>Actinomycetes</taxon>
        <taxon>Mycobacteriales</taxon>
        <taxon>Nocardiaceae</taxon>
        <taxon>Rhodococcus</taxon>
    </lineage>
</organism>
<keyword evidence="1" id="KW-0732">Signal</keyword>
<evidence type="ECO:0000259" key="2">
    <source>
        <dbReference type="Pfam" id="PF03724"/>
    </source>
</evidence>
<dbReference type="STRING" id="168276.SAMN05444580_106248"/>
<evidence type="ECO:0000313" key="3">
    <source>
        <dbReference type="EMBL" id="SDD78391.1"/>
    </source>
</evidence>
<dbReference type="Gene3D" id="2.40.128.270">
    <property type="match status" value="2"/>
</dbReference>
<feature type="domain" description="DUF306" evidence="2">
    <location>
        <begin position="148"/>
        <end position="255"/>
    </location>
</feature>
<dbReference type="PROSITE" id="PS51257">
    <property type="entry name" value="PROKAR_LIPOPROTEIN"/>
    <property type="match status" value="1"/>
</dbReference>
<feature type="chain" id="PRO_5011712376" evidence="1">
    <location>
        <begin position="27"/>
        <end position="261"/>
    </location>
</feature>
<proteinExistence type="predicted"/>
<dbReference type="InterPro" id="IPR053147">
    <property type="entry name" value="Hsp_HslJ-like"/>
</dbReference>
<accession>A0A1G6XK20</accession>
<dbReference type="InterPro" id="IPR005184">
    <property type="entry name" value="DUF306_Meta_HslJ"/>
</dbReference>
<keyword evidence="3" id="KW-0346">Stress response</keyword>
<dbReference type="EMBL" id="FNAB01000006">
    <property type="protein sequence ID" value="SDD78391.1"/>
    <property type="molecule type" value="Genomic_DNA"/>
</dbReference>
<dbReference type="AlphaFoldDB" id="A0A1G6XK20"/>
<protein>
    <submittedName>
        <fullName evidence="3">Heat shock protein HslJ</fullName>
    </submittedName>
</protein>